<dbReference type="NCBIfam" id="NF001273">
    <property type="entry name" value="PRK00230.1"/>
    <property type="match status" value="1"/>
</dbReference>
<dbReference type="FunFam" id="3.20.20.70:FF:000015">
    <property type="entry name" value="Orotidine 5'-phosphate decarboxylase"/>
    <property type="match status" value="1"/>
</dbReference>
<dbReference type="GO" id="GO:0004590">
    <property type="term" value="F:orotidine-5'-phosphate decarboxylase activity"/>
    <property type="evidence" value="ECO:0007669"/>
    <property type="project" value="UniProtKB-UniRule"/>
</dbReference>
<reference evidence="14 15" key="1">
    <citation type="submission" date="2020-08" db="EMBL/GenBank/DDBJ databases">
        <title>Genomic Encyclopedia of Type Strains, Phase IV (KMG-IV): sequencing the most valuable type-strain genomes for metagenomic binning, comparative biology and taxonomic classification.</title>
        <authorList>
            <person name="Goeker M."/>
        </authorList>
    </citation>
    <scope>NUCLEOTIDE SEQUENCE [LARGE SCALE GENOMIC DNA]</scope>
    <source>
        <strain evidence="14 15">DSM 24661</strain>
    </source>
</reference>
<dbReference type="InterPro" id="IPR047596">
    <property type="entry name" value="OMPdecase_bac"/>
</dbReference>
<feature type="binding site" evidence="9 11">
    <location>
        <position position="194"/>
    </location>
    <ligand>
        <name>substrate</name>
    </ligand>
</feature>
<organism evidence="14 15">
    <name type="scientific">Pectinatus brassicae</name>
    <dbReference type="NCBI Taxonomy" id="862415"/>
    <lineage>
        <taxon>Bacteria</taxon>
        <taxon>Bacillati</taxon>
        <taxon>Bacillota</taxon>
        <taxon>Negativicutes</taxon>
        <taxon>Selenomonadales</taxon>
        <taxon>Selenomonadaceae</taxon>
        <taxon>Pectinatus</taxon>
    </lineage>
</organism>
<dbReference type="GO" id="GO:0044205">
    <property type="term" value="P:'de novo' UMP biosynthetic process"/>
    <property type="evidence" value="ECO:0007669"/>
    <property type="project" value="UniProtKB-UniRule"/>
</dbReference>
<dbReference type="Pfam" id="PF00215">
    <property type="entry name" value="OMPdecase"/>
    <property type="match status" value="1"/>
</dbReference>
<dbReference type="InterPro" id="IPR014732">
    <property type="entry name" value="OMPdecase"/>
</dbReference>
<dbReference type="HAMAP" id="MF_01200_B">
    <property type="entry name" value="OMPdecase_type1_B"/>
    <property type="match status" value="1"/>
</dbReference>
<keyword evidence="15" id="KW-1185">Reference proteome</keyword>
<proteinExistence type="inferred from homology"/>
<sequence>MADERLIAALDVRTLSEAKALVEKLGDSVGFYKVGMELFYAVGPQIITYLKEQNKKIFLDLKLHDIPNTVAEGLVSLMKLGVDIFNVHASGGFTMMQKAVTRVHEEAAKMGINPPKLIAITILTSTNDEDWQGLGMAMPIHEQVVRLAKLTQKAGLDGVVASAREAQMIREACGNDFMIVTPGVRPAGASADDQSRITTPAQALQNGASQLVIGRPIYAADNPKASADNILEEIKNIK</sequence>
<dbReference type="Proteomes" id="UP000559117">
    <property type="component" value="Unassembled WGS sequence"/>
</dbReference>
<dbReference type="InterPro" id="IPR013785">
    <property type="entry name" value="Aldolase_TIM"/>
</dbReference>
<evidence type="ECO:0000256" key="4">
    <source>
        <dbReference type="ARBA" id="ARBA00022793"/>
    </source>
</evidence>
<evidence type="ECO:0000313" key="14">
    <source>
        <dbReference type="EMBL" id="MBB5337458.1"/>
    </source>
</evidence>
<evidence type="ECO:0000256" key="8">
    <source>
        <dbReference type="ARBA" id="ARBA00061012"/>
    </source>
</evidence>
<dbReference type="Gene3D" id="3.20.20.70">
    <property type="entry name" value="Aldolase class I"/>
    <property type="match status" value="1"/>
</dbReference>
<feature type="active site" description="For OMPdecase activity" evidence="10">
    <location>
        <position position="65"/>
    </location>
</feature>
<comment type="catalytic activity">
    <reaction evidence="7 9 12">
        <text>orotidine 5'-phosphate + H(+) = UMP + CO2</text>
        <dbReference type="Rhea" id="RHEA:11596"/>
        <dbReference type="ChEBI" id="CHEBI:15378"/>
        <dbReference type="ChEBI" id="CHEBI:16526"/>
        <dbReference type="ChEBI" id="CHEBI:57538"/>
        <dbReference type="ChEBI" id="CHEBI:57865"/>
        <dbReference type="EC" id="4.1.1.23"/>
    </reaction>
</comment>
<dbReference type="PANTHER" id="PTHR32119">
    <property type="entry name" value="OROTIDINE 5'-PHOSPHATE DECARBOXYLASE"/>
    <property type="match status" value="1"/>
</dbReference>
<feature type="binding site" evidence="9 11">
    <location>
        <position position="124"/>
    </location>
    <ligand>
        <name>substrate</name>
    </ligand>
</feature>
<keyword evidence="5 9" id="KW-0665">Pyrimidine biosynthesis</keyword>
<dbReference type="SMART" id="SM00934">
    <property type="entry name" value="OMPdecase"/>
    <property type="match status" value="1"/>
</dbReference>
<evidence type="ECO:0000256" key="10">
    <source>
        <dbReference type="PIRSR" id="PIRSR614732-1"/>
    </source>
</evidence>
<feature type="active site" description="For OMPdecase activity" evidence="10">
    <location>
        <position position="62"/>
    </location>
</feature>
<dbReference type="RefSeq" id="WP_183863277.1">
    <property type="nucleotide sequence ID" value="NZ_JACHFH010000050.1"/>
</dbReference>
<feature type="active site" description="Proton donor" evidence="9">
    <location>
        <position position="62"/>
    </location>
</feature>
<dbReference type="NCBIfam" id="TIGR01740">
    <property type="entry name" value="pyrF"/>
    <property type="match status" value="1"/>
</dbReference>
<comment type="similarity">
    <text evidence="8 9">Belongs to the OMP decarboxylase family. Type 1 subfamily.</text>
</comment>
<evidence type="ECO:0000256" key="1">
    <source>
        <dbReference type="ARBA" id="ARBA00002356"/>
    </source>
</evidence>
<protein>
    <recommendedName>
        <fullName evidence="9">Orotidine 5'-phosphate decarboxylase</fullName>
        <ecNumber evidence="9">4.1.1.23</ecNumber>
    </recommendedName>
    <alternativeName>
        <fullName evidence="9">OMP decarboxylase</fullName>
        <shortName evidence="9">OMPDCase</shortName>
        <shortName evidence="9">OMPdecase</shortName>
    </alternativeName>
</protein>
<dbReference type="GO" id="GO:0005829">
    <property type="term" value="C:cytosol"/>
    <property type="evidence" value="ECO:0007669"/>
    <property type="project" value="TreeGrafter"/>
</dbReference>
<evidence type="ECO:0000256" key="7">
    <source>
        <dbReference type="ARBA" id="ARBA00049157"/>
    </source>
</evidence>
<evidence type="ECO:0000256" key="12">
    <source>
        <dbReference type="RuleBase" id="RU000512"/>
    </source>
</evidence>
<comment type="pathway">
    <text evidence="2 9 12">Pyrimidine metabolism; UMP biosynthesis via de novo pathway; UMP from orotate: step 2/2.</text>
</comment>
<keyword evidence="4 9" id="KW-0210">Decarboxylase</keyword>
<dbReference type="UniPathway" id="UPA00070">
    <property type="reaction ID" value="UER00120"/>
</dbReference>
<dbReference type="InterPro" id="IPR011060">
    <property type="entry name" value="RibuloseP-bd_barrel"/>
</dbReference>
<feature type="binding site" evidence="9">
    <location>
        <begin position="60"/>
        <end position="69"/>
    </location>
    <ligand>
        <name>substrate</name>
    </ligand>
</feature>
<dbReference type="InterPro" id="IPR001754">
    <property type="entry name" value="OMPdeCOase_dom"/>
</dbReference>
<feature type="binding site" evidence="9 11">
    <location>
        <position position="185"/>
    </location>
    <ligand>
        <name>substrate</name>
    </ligand>
</feature>
<evidence type="ECO:0000259" key="13">
    <source>
        <dbReference type="SMART" id="SM00934"/>
    </source>
</evidence>
<dbReference type="InterPro" id="IPR018089">
    <property type="entry name" value="OMPdecase_AS"/>
</dbReference>
<evidence type="ECO:0000256" key="2">
    <source>
        <dbReference type="ARBA" id="ARBA00004861"/>
    </source>
</evidence>
<feature type="binding site" evidence="9 11">
    <location>
        <position position="215"/>
    </location>
    <ligand>
        <name>substrate</name>
    </ligand>
</feature>
<dbReference type="SUPFAM" id="SSF51366">
    <property type="entry name" value="Ribulose-phoshate binding barrel"/>
    <property type="match status" value="1"/>
</dbReference>
<dbReference type="CDD" id="cd04725">
    <property type="entry name" value="OMP_decarboxylase_like"/>
    <property type="match status" value="1"/>
</dbReference>
<feature type="active site" description="For OMPdecase activity" evidence="10">
    <location>
        <position position="60"/>
    </location>
</feature>
<keyword evidence="6 9" id="KW-0456">Lyase</keyword>
<dbReference type="AlphaFoldDB" id="A0A840URT1"/>
<accession>A0A840URT1</accession>
<feature type="domain" description="Orotidine 5'-phosphate decarboxylase" evidence="13">
    <location>
        <begin position="5"/>
        <end position="230"/>
    </location>
</feature>
<evidence type="ECO:0000256" key="5">
    <source>
        <dbReference type="ARBA" id="ARBA00022975"/>
    </source>
</evidence>
<evidence type="ECO:0000256" key="6">
    <source>
        <dbReference type="ARBA" id="ARBA00023239"/>
    </source>
</evidence>
<evidence type="ECO:0000256" key="9">
    <source>
        <dbReference type="HAMAP-Rule" id="MF_01200"/>
    </source>
</evidence>
<dbReference type="GO" id="GO:0006207">
    <property type="term" value="P:'de novo' pyrimidine nucleobase biosynthetic process"/>
    <property type="evidence" value="ECO:0007669"/>
    <property type="project" value="InterPro"/>
</dbReference>
<dbReference type="EMBL" id="JACHFH010000050">
    <property type="protein sequence ID" value="MBB5337458.1"/>
    <property type="molecule type" value="Genomic_DNA"/>
</dbReference>
<feature type="binding site" evidence="9 11">
    <location>
        <position position="11"/>
    </location>
    <ligand>
        <name>substrate</name>
    </ligand>
</feature>
<feature type="binding site" evidence="9 11">
    <location>
        <position position="33"/>
    </location>
    <ligand>
        <name>substrate</name>
    </ligand>
</feature>
<dbReference type="PANTHER" id="PTHR32119:SF2">
    <property type="entry name" value="OROTIDINE 5'-PHOSPHATE DECARBOXYLASE"/>
    <property type="match status" value="1"/>
</dbReference>
<comment type="function">
    <text evidence="1 9">Catalyzes the decarboxylation of orotidine 5'-monophosphate (OMP) to uridine 5'-monophosphate (UMP).</text>
</comment>
<comment type="subunit">
    <text evidence="3 9">Homodimer.</text>
</comment>
<comment type="caution">
    <text evidence="14">The sequence shown here is derived from an EMBL/GenBank/DDBJ whole genome shotgun (WGS) entry which is preliminary data.</text>
</comment>
<evidence type="ECO:0000256" key="11">
    <source>
        <dbReference type="PIRSR" id="PIRSR614732-2"/>
    </source>
</evidence>
<dbReference type="PROSITE" id="PS00156">
    <property type="entry name" value="OMPDECASE"/>
    <property type="match status" value="1"/>
</dbReference>
<evidence type="ECO:0000313" key="15">
    <source>
        <dbReference type="Proteomes" id="UP000559117"/>
    </source>
</evidence>
<name>A0A840URT1_9FIRM</name>
<feature type="binding site" evidence="9 11">
    <location>
        <position position="214"/>
    </location>
    <ligand>
        <name>substrate</name>
    </ligand>
</feature>
<evidence type="ECO:0000256" key="3">
    <source>
        <dbReference type="ARBA" id="ARBA00011738"/>
    </source>
</evidence>
<gene>
    <name evidence="9" type="primary">pyrF</name>
    <name evidence="14" type="ORF">HNR32_002620</name>
</gene>
<dbReference type="EC" id="4.1.1.23" evidence="9"/>